<gene>
    <name evidence="1" type="ORF">LSAT_V11C400199640</name>
</gene>
<accession>A0A9R1VUS1</accession>
<evidence type="ECO:0000313" key="2">
    <source>
        <dbReference type="Proteomes" id="UP000235145"/>
    </source>
</evidence>
<sequence>MKQADLARFWVSHRHKRISSVQVLLVMVLLALPPNPLSRKKKKKIKIKTFLTKGVNVSYVKMLSCLNRVEGKMDHFRLKVINGPFHLFNSMWMDPPLPGDDFIVIPIDEIQIDNRLNYVEQPVAVLDSKMKSFCNKVVGLVKVQW</sequence>
<name>A0A9R1VUS1_LACSA</name>
<dbReference type="AlphaFoldDB" id="A0A9R1VUS1"/>
<organism evidence="1 2">
    <name type="scientific">Lactuca sativa</name>
    <name type="common">Garden lettuce</name>
    <dbReference type="NCBI Taxonomy" id="4236"/>
    <lineage>
        <taxon>Eukaryota</taxon>
        <taxon>Viridiplantae</taxon>
        <taxon>Streptophyta</taxon>
        <taxon>Embryophyta</taxon>
        <taxon>Tracheophyta</taxon>
        <taxon>Spermatophyta</taxon>
        <taxon>Magnoliopsida</taxon>
        <taxon>eudicotyledons</taxon>
        <taxon>Gunneridae</taxon>
        <taxon>Pentapetalae</taxon>
        <taxon>asterids</taxon>
        <taxon>campanulids</taxon>
        <taxon>Asterales</taxon>
        <taxon>Asteraceae</taxon>
        <taxon>Cichorioideae</taxon>
        <taxon>Cichorieae</taxon>
        <taxon>Lactucinae</taxon>
        <taxon>Lactuca</taxon>
    </lineage>
</organism>
<dbReference type="Proteomes" id="UP000235145">
    <property type="component" value="Unassembled WGS sequence"/>
</dbReference>
<reference evidence="1 2" key="1">
    <citation type="journal article" date="2017" name="Nat. Commun.">
        <title>Genome assembly with in vitro proximity ligation data and whole-genome triplication in lettuce.</title>
        <authorList>
            <person name="Reyes-Chin-Wo S."/>
            <person name="Wang Z."/>
            <person name="Yang X."/>
            <person name="Kozik A."/>
            <person name="Arikit S."/>
            <person name="Song C."/>
            <person name="Xia L."/>
            <person name="Froenicke L."/>
            <person name="Lavelle D.O."/>
            <person name="Truco M.J."/>
            <person name="Xia R."/>
            <person name="Zhu S."/>
            <person name="Xu C."/>
            <person name="Xu H."/>
            <person name="Xu X."/>
            <person name="Cox K."/>
            <person name="Korf I."/>
            <person name="Meyers B.C."/>
            <person name="Michelmore R.W."/>
        </authorList>
    </citation>
    <scope>NUCLEOTIDE SEQUENCE [LARGE SCALE GENOMIC DNA]</scope>
    <source>
        <strain evidence="2">cv. Salinas</strain>
        <tissue evidence="1">Seedlings</tissue>
    </source>
</reference>
<evidence type="ECO:0000313" key="1">
    <source>
        <dbReference type="EMBL" id="KAJ0211215.1"/>
    </source>
</evidence>
<comment type="caution">
    <text evidence="1">The sequence shown here is derived from an EMBL/GenBank/DDBJ whole genome shotgun (WGS) entry which is preliminary data.</text>
</comment>
<dbReference type="EMBL" id="NBSK02000004">
    <property type="protein sequence ID" value="KAJ0211215.1"/>
    <property type="molecule type" value="Genomic_DNA"/>
</dbReference>
<proteinExistence type="predicted"/>
<protein>
    <submittedName>
        <fullName evidence="1">Uncharacterized protein</fullName>
    </submittedName>
</protein>
<keyword evidence="2" id="KW-1185">Reference proteome</keyword>